<dbReference type="SUPFAM" id="SSF53335">
    <property type="entry name" value="S-adenosyl-L-methionine-dependent methyltransferases"/>
    <property type="match status" value="1"/>
</dbReference>
<dbReference type="Gene3D" id="3.40.50.150">
    <property type="entry name" value="Vaccinia Virus protein VP39"/>
    <property type="match status" value="1"/>
</dbReference>
<dbReference type="Pfam" id="PF01739">
    <property type="entry name" value="CheR"/>
    <property type="match status" value="1"/>
</dbReference>
<dbReference type="InterPro" id="IPR050903">
    <property type="entry name" value="Bact_Chemotaxis_MeTrfase"/>
</dbReference>
<dbReference type="InterPro" id="IPR000780">
    <property type="entry name" value="CheR_MeTrfase"/>
</dbReference>
<protein>
    <submittedName>
        <fullName evidence="2">Chemotaxis protein methyltransferase CheR</fullName>
        <ecNumber evidence="2">2.1.1.80</ecNumber>
    </submittedName>
</protein>
<dbReference type="GO" id="GO:0032259">
    <property type="term" value="P:methylation"/>
    <property type="evidence" value="ECO:0007669"/>
    <property type="project" value="UniProtKB-KW"/>
</dbReference>
<reference evidence="2 3" key="1">
    <citation type="submission" date="2020-07" db="EMBL/GenBank/DDBJ databases">
        <title>Genomic Encyclopedia of Type Strains, Phase IV (KMG-IV): sequencing the most valuable type-strain genomes for metagenomic binning, comparative biology and taxonomic classification.</title>
        <authorList>
            <person name="Goeker M."/>
        </authorList>
    </citation>
    <scope>NUCLEOTIDE SEQUENCE [LARGE SCALE GENOMIC DNA]</scope>
    <source>
        <strain evidence="2 3">DSM 17721</strain>
    </source>
</reference>
<evidence type="ECO:0000313" key="3">
    <source>
        <dbReference type="Proteomes" id="UP000525298"/>
    </source>
</evidence>
<keyword evidence="2" id="KW-0808">Transferase</keyword>
<dbReference type="SMART" id="SM00138">
    <property type="entry name" value="MeTrc"/>
    <property type="match status" value="1"/>
</dbReference>
<keyword evidence="3" id="KW-1185">Reference proteome</keyword>
<dbReference type="Proteomes" id="UP000525298">
    <property type="component" value="Unassembled WGS sequence"/>
</dbReference>
<dbReference type="GO" id="GO:0008983">
    <property type="term" value="F:protein-glutamate O-methyltransferase activity"/>
    <property type="evidence" value="ECO:0007669"/>
    <property type="project" value="UniProtKB-EC"/>
</dbReference>
<dbReference type="CDD" id="cd02440">
    <property type="entry name" value="AdoMet_MTases"/>
    <property type="match status" value="1"/>
</dbReference>
<feature type="domain" description="CheR-type methyltransferase" evidence="1">
    <location>
        <begin position="39"/>
        <end position="276"/>
    </location>
</feature>
<organism evidence="2 3">
    <name type="scientific">Desulfosalsimonas propionicica</name>
    <dbReference type="NCBI Taxonomy" id="332175"/>
    <lineage>
        <taxon>Bacteria</taxon>
        <taxon>Pseudomonadati</taxon>
        <taxon>Thermodesulfobacteriota</taxon>
        <taxon>Desulfobacteria</taxon>
        <taxon>Desulfobacterales</taxon>
        <taxon>Desulfosalsimonadaceae</taxon>
        <taxon>Desulfosalsimonas</taxon>
    </lineage>
</organism>
<accession>A0A7W0C6V2</accession>
<keyword evidence="2" id="KW-0489">Methyltransferase</keyword>
<dbReference type="RefSeq" id="WP_181549878.1">
    <property type="nucleotide sequence ID" value="NZ_JACDUS010000001.1"/>
</dbReference>
<proteinExistence type="predicted"/>
<dbReference type="EC" id="2.1.1.80" evidence="2"/>
<name>A0A7W0C6V2_9BACT</name>
<dbReference type="PROSITE" id="PS50123">
    <property type="entry name" value="CHER"/>
    <property type="match status" value="1"/>
</dbReference>
<dbReference type="InterPro" id="IPR022642">
    <property type="entry name" value="CheR_C"/>
</dbReference>
<dbReference type="InterPro" id="IPR029063">
    <property type="entry name" value="SAM-dependent_MTases_sf"/>
</dbReference>
<dbReference type="EMBL" id="JACDUS010000001">
    <property type="protein sequence ID" value="MBA2880223.1"/>
    <property type="molecule type" value="Genomic_DNA"/>
</dbReference>
<dbReference type="PRINTS" id="PR00996">
    <property type="entry name" value="CHERMTFRASE"/>
</dbReference>
<dbReference type="AlphaFoldDB" id="A0A7W0C6V2"/>
<dbReference type="PANTHER" id="PTHR24422:SF10">
    <property type="entry name" value="CHEMOTAXIS PROTEIN METHYLTRANSFERASE 2"/>
    <property type="match status" value="1"/>
</dbReference>
<dbReference type="PANTHER" id="PTHR24422">
    <property type="entry name" value="CHEMOTAXIS PROTEIN METHYLTRANSFERASE"/>
    <property type="match status" value="1"/>
</dbReference>
<evidence type="ECO:0000259" key="1">
    <source>
        <dbReference type="PROSITE" id="PS50123"/>
    </source>
</evidence>
<evidence type="ECO:0000313" key="2">
    <source>
        <dbReference type="EMBL" id="MBA2880223.1"/>
    </source>
</evidence>
<sequence>MPARAMIDREALLDDQQFARLLAFLNYSWNGYRKVRKGVKKRVARHMQELKCRNMDEYLARLQAHPGHRAECRRQMTVSISRFFRDLRLWEILEARVLPELAAQHPETVKVWSAGCAGGEEVYSFRILWETFTEKYSTPPRLKLIATDLAPQYLERAKKGIYPNGALRDADAARRSDWFFNFKKDRYIIRPWLKNTIDWRVQDLLTDPPPAQDLDLVFLRNSLLTYYLPDLSAKPLQRVIESLKPNGFLVIGAKEQIPEPARSHLMSYDRYVFRKT</sequence>
<gene>
    <name evidence="2" type="ORF">HNR65_000530</name>
</gene>
<comment type="caution">
    <text evidence="2">The sequence shown here is derived from an EMBL/GenBank/DDBJ whole genome shotgun (WGS) entry which is preliminary data.</text>
</comment>